<keyword evidence="2" id="KW-0805">Transcription regulation</keyword>
<dbReference type="Gene3D" id="3.40.50.2300">
    <property type="match status" value="1"/>
</dbReference>
<evidence type="ECO:0000256" key="5">
    <source>
        <dbReference type="ARBA" id="ARBA00024867"/>
    </source>
</evidence>
<dbReference type="Gene3D" id="1.10.10.10">
    <property type="entry name" value="Winged helix-like DNA-binding domain superfamily/Winged helix DNA-binding domain"/>
    <property type="match status" value="1"/>
</dbReference>
<organism evidence="8 9">
    <name type="scientific">Candidatus Flavonifractor merdipullorum</name>
    <dbReference type="NCBI Taxonomy" id="2838590"/>
    <lineage>
        <taxon>Bacteria</taxon>
        <taxon>Bacillati</taxon>
        <taxon>Bacillota</taxon>
        <taxon>Clostridia</taxon>
        <taxon>Eubacteriales</taxon>
        <taxon>Oscillospiraceae</taxon>
        <taxon>Flavonifractor</taxon>
    </lineage>
</organism>
<reference evidence="8" key="2">
    <citation type="submission" date="2021-04" db="EMBL/GenBank/DDBJ databases">
        <authorList>
            <person name="Gilroy R."/>
        </authorList>
    </citation>
    <scope>NUCLEOTIDE SEQUENCE</scope>
    <source>
        <strain evidence="8">ChiGjej6B6-1540</strain>
    </source>
</reference>
<dbReference type="SUPFAM" id="SSF52172">
    <property type="entry name" value="CheY-like"/>
    <property type="match status" value="1"/>
</dbReference>
<sequence>MKIILVDDEPLILEELEYLCGDVPGVEVVGSFTDPAAALECVKHKAVDFAFLDISMHGMSGLELLHALHGVQQNLQAAFVTAYDQYALEAYREDACDYLLKPFGLEEVRHALEKARRLLGEDRLERVEFRTFGRFDLFLNGHAVDFKSRKAKELLALLVLHKGGTVEMELAIETLWENEPFEEKVKVKFRKTCMTLRESLKARGLLWLLHSQRGRLNLECTGVSCDYFRLLEGDVEAARQFHGELMSEYSWTEPYLPGLERLACRLLGREDEICE</sequence>
<dbReference type="GO" id="GO:0006355">
    <property type="term" value="P:regulation of DNA-templated transcription"/>
    <property type="evidence" value="ECO:0007669"/>
    <property type="project" value="InterPro"/>
</dbReference>
<evidence type="ECO:0000256" key="3">
    <source>
        <dbReference type="ARBA" id="ARBA00023125"/>
    </source>
</evidence>
<evidence type="ECO:0000313" key="9">
    <source>
        <dbReference type="Proteomes" id="UP000824192"/>
    </source>
</evidence>
<dbReference type="InterPro" id="IPR036388">
    <property type="entry name" value="WH-like_DNA-bd_sf"/>
</dbReference>
<dbReference type="InterPro" id="IPR011006">
    <property type="entry name" value="CheY-like_superfamily"/>
</dbReference>
<dbReference type="GO" id="GO:0005829">
    <property type="term" value="C:cytosol"/>
    <property type="evidence" value="ECO:0007669"/>
    <property type="project" value="TreeGrafter"/>
</dbReference>
<evidence type="ECO:0000256" key="1">
    <source>
        <dbReference type="ARBA" id="ARBA00018672"/>
    </source>
</evidence>
<evidence type="ECO:0000256" key="4">
    <source>
        <dbReference type="ARBA" id="ARBA00023163"/>
    </source>
</evidence>
<keyword evidence="6" id="KW-0597">Phosphoprotein</keyword>
<dbReference type="PROSITE" id="PS50110">
    <property type="entry name" value="RESPONSE_REGULATORY"/>
    <property type="match status" value="1"/>
</dbReference>
<evidence type="ECO:0000313" key="8">
    <source>
        <dbReference type="EMBL" id="HIW93044.1"/>
    </source>
</evidence>
<dbReference type="EMBL" id="DXGA01000017">
    <property type="protein sequence ID" value="HIW93044.1"/>
    <property type="molecule type" value="Genomic_DNA"/>
</dbReference>
<proteinExistence type="predicted"/>
<dbReference type="Proteomes" id="UP000824192">
    <property type="component" value="Unassembled WGS sequence"/>
</dbReference>
<evidence type="ECO:0000256" key="6">
    <source>
        <dbReference type="PROSITE-ProRule" id="PRU00169"/>
    </source>
</evidence>
<evidence type="ECO:0000256" key="2">
    <source>
        <dbReference type="ARBA" id="ARBA00023015"/>
    </source>
</evidence>
<accession>A0A9D1UM56</accession>
<dbReference type="InterPro" id="IPR039420">
    <property type="entry name" value="WalR-like"/>
</dbReference>
<name>A0A9D1UM56_9FIRM</name>
<dbReference type="PANTHER" id="PTHR48111:SF17">
    <property type="entry name" value="TRANSCRIPTIONAL REGULATORY PROTEIN YPDB"/>
    <property type="match status" value="1"/>
</dbReference>
<evidence type="ECO:0000259" key="7">
    <source>
        <dbReference type="PROSITE" id="PS50110"/>
    </source>
</evidence>
<feature type="modified residue" description="4-aspartylphosphate" evidence="6">
    <location>
        <position position="53"/>
    </location>
</feature>
<keyword evidence="4" id="KW-0804">Transcription</keyword>
<dbReference type="GO" id="GO:0000156">
    <property type="term" value="F:phosphorelay response regulator activity"/>
    <property type="evidence" value="ECO:0007669"/>
    <property type="project" value="TreeGrafter"/>
</dbReference>
<dbReference type="GO" id="GO:0032993">
    <property type="term" value="C:protein-DNA complex"/>
    <property type="evidence" value="ECO:0007669"/>
    <property type="project" value="TreeGrafter"/>
</dbReference>
<reference evidence="8" key="1">
    <citation type="journal article" date="2021" name="PeerJ">
        <title>Extensive microbial diversity within the chicken gut microbiome revealed by metagenomics and culture.</title>
        <authorList>
            <person name="Gilroy R."/>
            <person name="Ravi A."/>
            <person name="Getino M."/>
            <person name="Pursley I."/>
            <person name="Horton D.L."/>
            <person name="Alikhan N.F."/>
            <person name="Baker D."/>
            <person name="Gharbi K."/>
            <person name="Hall N."/>
            <person name="Watson M."/>
            <person name="Adriaenssens E.M."/>
            <person name="Foster-Nyarko E."/>
            <person name="Jarju S."/>
            <person name="Secka A."/>
            <person name="Antonio M."/>
            <person name="Oren A."/>
            <person name="Chaudhuri R.R."/>
            <person name="La Ragione R."/>
            <person name="Hildebrand F."/>
            <person name="Pallen M.J."/>
        </authorList>
    </citation>
    <scope>NUCLEOTIDE SEQUENCE</scope>
    <source>
        <strain evidence="8">ChiGjej6B6-1540</strain>
    </source>
</reference>
<dbReference type="GO" id="GO:0000976">
    <property type="term" value="F:transcription cis-regulatory region binding"/>
    <property type="evidence" value="ECO:0007669"/>
    <property type="project" value="TreeGrafter"/>
</dbReference>
<dbReference type="InterPro" id="IPR016032">
    <property type="entry name" value="Sig_transdc_resp-reg_C-effctor"/>
</dbReference>
<dbReference type="InterPro" id="IPR001789">
    <property type="entry name" value="Sig_transdc_resp-reg_receiver"/>
</dbReference>
<feature type="domain" description="Response regulatory" evidence="7">
    <location>
        <begin position="2"/>
        <end position="116"/>
    </location>
</feature>
<dbReference type="PANTHER" id="PTHR48111">
    <property type="entry name" value="REGULATOR OF RPOS"/>
    <property type="match status" value="1"/>
</dbReference>
<dbReference type="SUPFAM" id="SSF46894">
    <property type="entry name" value="C-terminal effector domain of the bipartite response regulators"/>
    <property type="match status" value="1"/>
</dbReference>
<dbReference type="Pfam" id="PF00072">
    <property type="entry name" value="Response_reg"/>
    <property type="match status" value="1"/>
</dbReference>
<gene>
    <name evidence="8" type="ORF">H9868_00730</name>
</gene>
<dbReference type="SMART" id="SM00448">
    <property type="entry name" value="REC"/>
    <property type="match status" value="1"/>
</dbReference>
<protein>
    <recommendedName>
        <fullName evidence="1">Stage 0 sporulation protein A homolog</fullName>
    </recommendedName>
</protein>
<comment type="caution">
    <text evidence="8">The sequence shown here is derived from an EMBL/GenBank/DDBJ whole genome shotgun (WGS) entry which is preliminary data.</text>
</comment>
<dbReference type="AlphaFoldDB" id="A0A9D1UM56"/>
<keyword evidence="3" id="KW-0238">DNA-binding</keyword>
<comment type="function">
    <text evidence="5">May play the central regulatory role in sporulation. It may be an element of the effector pathway responsible for the activation of sporulation genes in response to nutritional stress. Spo0A may act in concert with spo0H (a sigma factor) to control the expression of some genes that are critical to the sporulation process.</text>
</comment>